<proteinExistence type="predicted"/>
<accession>A0ABU1TE46</accession>
<name>A0ABU1TE46_9SPHI</name>
<sequence length="136" mass="15130">MNNENLNGTLVLVRPDLTIDPANGQGNVAIVTYDRQQSKEVYVAFNNGKEGIYPPESLLKLKDKNTILSDITANGSTMPLDHFKDLYKISLLLDRGTSTAQWQALEIASHNPAIWDKAMQPAKTVEKQALEKAYSR</sequence>
<evidence type="ECO:0000313" key="1">
    <source>
        <dbReference type="EMBL" id="MDR6943668.1"/>
    </source>
</evidence>
<dbReference type="EMBL" id="JAVDUU010000003">
    <property type="protein sequence ID" value="MDR6943668.1"/>
    <property type="molecule type" value="Genomic_DNA"/>
</dbReference>
<dbReference type="RefSeq" id="WP_310098344.1">
    <property type="nucleotide sequence ID" value="NZ_JAVDUU010000003.1"/>
</dbReference>
<dbReference type="Proteomes" id="UP001247620">
    <property type="component" value="Unassembled WGS sequence"/>
</dbReference>
<gene>
    <name evidence="1" type="ORF">J2W55_003521</name>
</gene>
<keyword evidence="2" id="KW-1185">Reference proteome</keyword>
<comment type="caution">
    <text evidence="1">The sequence shown here is derived from an EMBL/GenBank/DDBJ whole genome shotgun (WGS) entry which is preliminary data.</text>
</comment>
<organism evidence="1 2">
    <name type="scientific">Mucilaginibacter pocheonensis</name>
    <dbReference type="NCBI Taxonomy" id="398050"/>
    <lineage>
        <taxon>Bacteria</taxon>
        <taxon>Pseudomonadati</taxon>
        <taxon>Bacteroidota</taxon>
        <taxon>Sphingobacteriia</taxon>
        <taxon>Sphingobacteriales</taxon>
        <taxon>Sphingobacteriaceae</taxon>
        <taxon>Mucilaginibacter</taxon>
    </lineage>
</organism>
<evidence type="ECO:0000313" key="2">
    <source>
        <dbReference type="Proteomes" id="UP001247620"/>
    </source>
</evidence>
<protein>
    <submittedName>
        <fullName evidence="1">Uncharacterized protein</fullName>
    </submittedName>
</protein>
<reference evidence="1 2" key="1">
    <citation type="submission" date="2023-07" db="EMBL/GenBank/DDBJ databases">
        <title>Sorghum-associated microbial communities from plants grown in Nebraska, USA.</title>
        <authorList>
            <person name="Schachtman D."/>
        </authorList>
    </citation>
    <scope>NUCLEOTIDE SEQUENCE [LARGE SCALE GENOMIC DNA]</scope>
    <source>
        <strain evidence="1 2">3262</strain>
    </source>
</reference>